<comment type="caution">
    <text evidence="2">The sequence shown here is derived from an EMBL/GenBank/DDBJ whole genome shotgun (WGS) entry which is preliminary data.</text>
</comment>
<dbReference type="AlphaFoldDB" id="A0A645CJ51"/>
<gene>
    <name evidence="2" type="primary">glpQ_18</name>
    <name evidence="2" type="ORF">SDC9_123801</name>
</gene>
<sequence>MDLNVTRDGEIVVIHDLTVDRTTDGTGAVRSLTLKEIKALDAGVRLFPEFKGQRVPAFDEFCQLIARHPAMLLNVEIKDYSEECVEKSLKILEKYNLVSNCVFTCFESEILKLFHLKYDLPTQGFSGFKLKHFEPGLKGTFSHMTAVGIEMSLLTPERVQDFEEMGILPWAYCPDDDRQAAYARYCGVRLVTCNNPEPSMRIFKV</sequence>
<accession>A0A645CJ51</accession>
<dbReference type="PANTHER" id="PTHR46211">
    <property type="entry name" value="GLYCEROPHOSPHORYL DIESTER PHOSPHODIESTERASE"/>
    <property type="match status" value="1"/>
</dbReference>
<dbReference type="PROSITE" id="PS51704">
    <property type="entry name" value="GP_PDE"/>
    <property type="match status" value="1"/>
</dbReference>
<dbReference type="GO" id="GO:0006629">
    <property type="term" value="P:lipid metabolic process"/>
    <property type="evidence" value="ECO:0007669"/>
    <property type="project" value="InterPro"/>
</dbReference>
<dbReference type="EMBL" id="VSSQ01027511">
    <property type="protein sequence ID" value="MPM76802.1"/>
    <property type="molecule type" value="Genomic_DNA"/>
</dbReference>
<proteinExistence type="predicted"/>
<dbReference type="InterPro" id="IPR030395">
    <property type="entry name" value="GP_PDE_dom"/>
</dbReference>
<protein>
    <submittedName>
        <fullName evidence="2">Glycerophosphodiester phosphodiesterase</fullName>
        <ecNumber evidence="2">3.1.4.46</ecNumber>
    </submittedName>
</protein>
<evidence type="ECO:0000259" key="1">
    <source>
        <dbReference type="PROSITE" id="PS51704"/>
    </source>
</evidence>
<dbReference type="InterPro" id="IPR017946">
    <property type="entry name" value="PLC-like_Pdiesterase_TIM-brl"/>
</dbReference>
<keyword evidence="2" id="KW-0378">Hydrolase</keyword>
<feature type="domain" description="GP-PDE" evidence="1">
    <location>
        <begin position="1"/>
        <end position="203"/>
    </location>
</feature>
<reference evidence="2" key="1">
    <citation type="submission" date="2019-08" db="EMBL/GenBank/DDBJ databases">
        <authorList>
            <person name="Kucharzyk K."/>
            <person name="Murdoch R.W."/>
            <person name="Higgins S."/>
            <person name="Loffler F."/>
        </authorList>
    </citation>
    <scope>NUCLEOTIDE SEQUENCE</scope>
</reference>
<dbReference type="EC" id="3.1.4.46" evidence="2"/>
<name>A0A645CJ51_9ZZZZ</name>
<organism evidence="2">
    <name type="scientific">bioreactor metagenome</name>
    <dbReference type="NCBI Taxonomy" id="1076179"/>
    <lineage>
        <taxon>unclassified sequences</taxon>
        <taxon>metagenomes</taxon>
        <taxon>ecological metagenomes</taxon>
    </lineage>
</organism>
<evidence type="ECO:0000313" key="2">
    <source>
        <dbReference type="EMBL" id="MPM76802.1"/>
    </source>
</evidence>
<dbReference type="Gene3D" id="3.20.20.190">
    <property type="entry name" value="Phosphatidylinositol (PI) phosphodiesterase"/>
    <property type="match status" value="1"/>
</dbReference>
<dbReference type="GO" id="GO:0008889">
    <property type="term" value="F:glycerophosphodiester phosphodiesterase activity"/>
    <property type="evidence" value="ECO:0007669"/>
    <property type="project" value="UniProtKB-EC"/>
</dbReference>
<dbReference type="Pfam" id="PF03009">
    <property type="entry name" value="GDPD"/>
    <property type="match status" value="1"/>
</dbReference>
<dbReference type="PANTHER" id="PTHR46211:SF14">
    <property type="entry name" value="GLYCEROPHOSPHODIESTER PHOSPHODIESTERASE"/>
    <property type="match status" value="1"/>
</dbReference>
<dbReference type="SUPFAM" id="SSF51695">
    <property type="entry name" value="PLC-like phosphodiesterases"/>
    <property type="match status" value="1"/>
</dbReference>